<dbReference type="RefSeq" id="WP_198684446.1">
    <property type="nucleotide sequence ID" value="NZ_JAEIJD010000001.1"/>
</dbReference>
<evidence type="ECO:0000256" key="2">
    <source>
        <dbReference type="HAMAP-Rule" id="MF_01384"/>
    </source>
</evidence>
<sequence length="277" mass="29098">MYDSSPRRPPKRLAGAMSGRAVLASKLAADGRTSRVETLRSDGPLVLRPCHPKGPEPLTQRRHDIARVALAAGTAGPLGGDRYALDVHVGAGSTLVLSEVSAMLVLPGAEGGHSHMSITVCVENGATFVWWPEPIIAAANCDHRHDVRIALAPNARMVLREEILLGRHGESPGDFTGRLRVTRDGAALYDQQLSFGPSADGWDGAAVVDQGRAVGSIIAVDPDWTDMPPQATPFHKTAALTPLAGPGVAIGAVAPDSLALRRLLTQGLNELGPPWAI</sequence>
<name>A0A934HKC5_9RHOB</name>
<reference evidence="3" key="1">
    <citation type="submission" date="2020-12" db="EMBL/GenBank/DDBJ databases">
        <title>Pontibaca salina gen. nov., sp. nov., isolated from marine sediment.</title>
        <authorList>
            <person name="Bo J."/>
            <person name="Wang S."/>
            <person name="Song X."/>
            <person name="Du Z."/>
        </authorList>
    </citation>
    <scope>NUCLEOTIDE SEQUENCE</scope>
    <source>
        <strain evidence="3">S1109L</strain>
    </source>
</reference>
<dbReference type="HAMAP" id="MF_01384">
    <property type="entry name" value="UreD"/>
    <property type="match status" value="1"/>
</dbReference>
<evidence type="ECO:0000256" key="1">
    <source>
        <dbReference type="ARBA" id="ARBA00023186"/>
    </source>
</evidence>
<gene>
    <name evidence="2" type="primary">ureD</name>
    <name evidence="3" type="ORF">JAO82_00895</name>
</gene>
<evidence type="ECO:0000313" key="3">
    <source>
        <dbReference type="EMBL" id="MBI6628426.1"/>
    </source>
</evidence>
<comment type="subunit">
    <text evidence="2">UreD, UreF and UreG form a complex that acts as a GTP-hydrolysis-dependent molecular chaperone, activating the urease apoprotein by helping to assemble the nickel containing metallocenter of UreC. The UreE protein probably delivers the nickel.</text>
</comment>
<comment type="similarity">
    <text evidence="2">Belongs to the UreD family.</text>
</comment>
<dbReference type="EMBL" id="JAEIJD010000001">
    <property type="protein sequence ID" value="MBI6628426.1"/>
    <property type="molecule type" value="Genomic_DNA"/>
</dbReference>
<comment type="function">
    <text evidence="2">Required for maturation of urease via the functional incorporation of the urease nickel metallocenter.</text>
</comment>
<keyword evidence="4" id="KW-1185">Reference proteome</keyword>
<proteinExistence type="inferred from homology"/>
<keyword evidence="1 2" id="KW-0143">Chaperone</keyword>
<evidence type="ECO:0000313" key="4">
    <source>
        <dbReference type="Proteomes" id="UP000613255"/>
    </source>
</evidence>
<comment type="subcellular location">
    <subcellularLocation>
        <location evidence="2">Cytoplasm</location>
    </subcellularLocation>
</comment>
<dbReference type="AlphaFoldDB" id="A0A934HKC5"/>
<protein>
    <recommendedName>
        <fullName evidence="2">Urease accessory protein UreD</fullName>
    </recommendedName>
</protein>
<dbReference type="Proteomes" id="UP000613255">
    <property type="component" value="Unassembled WGS sequence"/>
</dbReference>
<accession>A0A934HKC5</accession>
<keyword evidence="2" id="KW-0996">Nickel insertion</keyword>
<keyword evidence="2" id="KW-0963">Cytoplasm</keyword>
<dbReference type="Pfam" id="PF01774">
    <property type="entry name" value="UreD"/>
    <property type="match status" value="1"/>
</dbReference>
<dbReference type="GO" id="GO:0016151">
    <property type="term" value="F:nickel cation binding"/>
    <property type="evidence" value="ECO:0007669"/>
    <property type="project" value="UniProtKB-UniRule"/>
</dbReference>
<dbReference type="InterPro" id="IPR002669">
    <property type="entry name" value="UreD"/>
</dbReference>
<organism evidence="3 4">
    <name type="scientific">Pontibaca salina</name>
    <dbReference type="NCBI Taxonomy" id="2795731"/>
    <lineage>
        <taxon>Bacteria</taxon>
        <taxon>Pseudomonadati</taxon>
        <taxon>Pseudomonadota</taxon>
        <taxon>Alphaproteobacteria</taxon>
        <taxon>Rhodobacterales</taxon>
        <taxon>Roseobacteraceae</taxon>
        <taxon>Pontibaca</taxon>
    </lineage>
</organism>
<dbReference type="GO" id="GO:0005737">
    <property type="term" value="C:cytoplasm"/>
    <property type="evidence" value="ECO:0007669"/>
    <property type="project" value="UniProtKB-SubCell"/>
</dbReference>
<comment type="caution">
    <text evidence="3">The sequence shown here is derived from an EMBL/GenBank/DDBJ whole genome shotgun (WGS) entry which is preliminary data.</text>
</comment>